<dbReference type="Pfam" id="PF01061">
    <property type="entry name" value="ABC2_membrane"/>
    <property type="match status" value="1"/>
</dbReference>
<evidence type="ECO:0000259" key="6">
    <source>
        <dbReference type="PROSITE" id="PS51012"/>
    </source>
</evidence>
<evidence type="ECO:0000256" key="2">
    <source>
        <dbReference type="ARBA" id="ARBA00022692"/>
    </source>
</evidence>
<comment type="subcellular location">
    <subcellularLocation>
        <location evidence="5">Cell membrane</location>
        <topology evidence="5">Multi-pass membrane protein</topology>
    </subcellularLocation>
    <subcellularLocation>
        <location evidence="1">Membrane</location>
        <topology evidence="1">Multi-pass membrane protein</topology>
    </subcellularLocation>
</comment>
<dbReference type="HOGENOM" id="CLU_039483_2_3_9"/>
<comment type="similarity">
    <text evidence="5">Belongs to the ABC-2 integral membrane protein family.</text>
</comment>
<proteinExistence type="inferred from homology"/>
<dbReference type="GO" id="GO:0043190">
    <property type="term" value="C:ATP-binding cassette (ABC) transporter complex"/>
    <property type="evidence" value="ECO:0007669"/>
    <property type="project" value="InterPro"/>
</dbReference>
<dbReference type="PROSITE" id="PS51012">
    <property type="entry name" value="ABC_TM2"/>
    <property type="match status" value="1"/>
</dbReference>
<dbReference type="PIRSF" id="PIRSF006648">
    <property type="entry name" value="DrrB"/>
    <property type="match status" value="1"/>
</dbReference>
<dbReference type="PANTHER" id="PTHR43229:SF2">
    <property type="entry name" value="NODULATION PROTEIN J"/>
    <property type="match status" value="1"/>
</dbReference>
<dbReference type="KEGG" id="cdc:CD196_1526"/>
<evidence type="ECO:0000313" key="7">
    <source>
        <dbReference type="EMBL" id="CBA62922.1"/>
    </source>
</evidence>
<accession>A0A0H3N362</accession>
<dbReference type="InterPro" id="IPR000412">
    <property type="entry name" value="ABC_2_transport"/>
</dbReference>
<dbReference type="Proteomes" id="UP000002068">
    <property type="component" value="Chromosome"/>
</dbReference>
<evidence type="ECO:0000256" key="4">
    <source>
        <dbReference type="ARBA" id="ARBA00023136"/>
    </source>
</evidence>
<feature type="transmembrane region" description="Helical" evidence="5">
    <location>
        <begin position="131"/>
        <end position="151"/>
    </location>
</feature>
<evidence type="ECO:0000256" key="3">
    <source>
        <dbReference type="ARBA" id="ARBA00022989"/>
    </source>
</evidence>
<dbReference type="PRINTS" id="PR00164">
    <property type="entry name" value="ABC2TRNSPORT"/>
</dbReference>
<dbReference type="EMBL" id="FN538970">
    <property type="protein sequence ID" value="CBA62922.1"/>
    <property type="molecule type" value="Genomic_DNA"/>
</dbReference>
<keyword evidence="5" id="KW-1003">Cell membrane</keyword>
<evidence type="ECO:0000256" key="5">
    <source>
        <dbReference type="RuleBase" id="RU361157"/>
    </source>
</evidence>
<feature type="transmembrane region" description="Helical" evidence="5">
    <location>
        <begin position="55"/>
        <end position="77"/>
    </location>
</feature>
<keyword evidence="5" id="KW-0813">Transport</keyword>
<dbReference type="AlphaFoldDB" id="A0A0H3N362"/>
<comment type="caution">
    <text evidence="5">Lacks conserved residue(s) required for the propagation of feature annotation.</text>
</comment>
<dbReference type="InterPro" id="IPR051784">
    <property type="entry name" value="Nod_factor_ABC_transporter"/>
</dbReference>
<feature type="transmembrane region" description="Helical" evidence="5">
    <location>
        <begin position="98"/>
        <end position="125"/>
    </location>
</feature>
<dbReference type="PANTHER" id="PTHR43229">
    <property type="entry name" value="NODULATION PROTEIN J"/>
    <property type="match status" value="1"/>
</dbReference>
<evidence type="ECO:0000313" key="8">
    <source>
        <dbReference type="Proteomes" id="UP000002068"/>
    </source>
</evidence>
<feature type="transmembrane region" description="Helical" evidence="5">
    <location>
        <begin position="223"/>
        <end position="243"/>
    </location>
</feature>
<name>A0A0H3N362_CLODC</name>
<dbReference type="InterPro" id="IPR013525">
    <property type="entry name" value="ABC2_TM"/>
</dbReference>
<dbReference type="InterPro" id="IPR047817">
    <property type="entry name" value="ABC2_TM_bact-type"/>
</dbReference>
<sequence>MGMLNILWRSMKWRFKNPISFVVTILQPFLWLVLYSSIANQTMNNININNYTAFILPGIIVLVVFSSCSSGGIINFIMKNSGSFYRVLIAPISRYSIVLGQLLEAILVSFIEVTILCIVSIFFSVRIESGIGGILLMIVLIFMTAFFLSSLAYSISLLLPNEIVYETIMTAIVLPIFFLSSALFPIESLSGGLKVAVMLNPFTHVINALRSLIFGETILIGDILPVILLFLILCCSSFSLAMWRLKKEMVS</sequence>
<organism evidence="7 8">
    <name type="scientific">Clostridioides difficile (strain CD196)</name>
    <name type="common">Peptoclostridium difficile</name>
    <dbReference type="NCBI Taxonomy" id="645462"/>
    <lineage>
        <taxon>Bacteria</taxon>
        <taxon>Bacillati</taxon>
        <taxon>Bacillota</taxon>
        <taxon>Clostridia</taxon>
        <taxon>Peptostreptococcales</taxon>
        <taxon>Peptostreptococcaceae</taxon>
        <taxon>Clostridioides</taxon>
    </lineage>
</organism>
<evidence type="ECO:0000256" key="1">
    <source>
        <dbReference type="ARBA" id="ARBA00004141"/>
    </source>
</evidence>
<keyword evidence="4 5" id="KW-0472">Membrane</keyword>
<feature type="domain" description="ABC transmembrane type-2" evidence="6">
    <location>
        <begin position="19"/>
        <end position="248"/>
    </location>
</feature>
<reference evidence="7 8" key="1">
    <citation type="journal article" date="2009" name="Genome Biol.">
        <title>Comparative genome and phenotypic analysis of Clostridium difficile 027 strains provides insight into the evolution of a hypervirulent bacterium.</title>
        <authorList>
            <person name="Stabler R.A."/>
            <person name="He M."/>
            <person name="Dawson L."/>
            <person name="Martin M."/>
            <person name="Valiente E."/>
            <person name="Corton C."/>
            <person name="Lawley T.D."/>
            <person name="Sebaihia M."/>
            <person name="Quail M.A."/>
            <person name="Rose G."/>
            <person name="Gerding D.N."/>
            <person name="Gibert M."/>
            <person name="Popoff M.R."/>
            <person name="Parkhill J."/>
            <person name="Dougan G."/>
            <person name="Wren B.W."/>
        </authorList>
    </citation>
    <scope>NUCLEOTIDE SEQUENCE [LARGE SCALE GENOMIC DNA]</scope>
    <source>
        <strain evidence="7 8">CD196</strain>
    </source>
</reference>
<dbReference type="GO" id="GO:0140359">
    <property type="term" value="F:ABC-type transporter activity"/>
    <property type="evidence" value="ECO:0007669"/>
    <property type="project" value="InterPro"/>
</dbReference>
<keyword evidence="2 5" id="KW-0812">Transmembrane</keyword>
<keyword evidence="3 5" id="KW-1133">Transmembrane helix</keyword>
<gene>
    <name evidence="7" type="ordered locus">CD196_1526</name>
</gene>
<feature type="transmembrane region" description="Helical" evidence="5">
    <location>
        <begin position="163"/>
        <end position="184"/>
    </location>
</feature>
<protein>
    <recommendedName>
        <fullName evidence="5">Transport permease protein</fullName>
    </recommendedName>
</protein>